<evidence type="ECO:0000256" key="3">
    <source>
        <dbReference type="ARBA" id="ARBA00022692"/>
    </source>
</evidence>
<dbReference type="GO" id="GO:0016020">
    <property type="term" value="C:membrane"/>
    <property type="evidence" value="ECO:0007669"/>
    <property type="project" value="UniProtKB-SubCell"/>
</dbReference>
<name>T1H830_RHOPR</name>
<evidence type="ECO:0000256" key="7">
    <source>
        <dbReference type="ARBA" id="ARBA00023170"/>
    </source>
</evidence>
<dbReference type="EMBL" id="ACPB03029225">
    <property type="status" value="NOT_ANNOTATED_CDS"/>
    <property type="molecule type" value="Genomic_DNA"/>
</dbReference>
<proteinExistence type="predicted"/>
<dbReference type="VEuPathDB" id="VectorBase:RPRC000166"/>
<dbReference type="AlphaFoldDB" id="T1H830"/>
<keyword evidence="8" id="KW-0807">Transducer</keyword>
<sequence>MLNLWARLDRYLESFDSVHGEQLERLFMDLYWHLYKLTGFVADLRPIHKLILTLFRHAVLVGTFVWHIILFMFTIPLIAEESLLIRNVHFLMFIAFSLTLFVWFTSKRKRIINTHRLIAEGFHLYGAEGEIITARLVKNFRRTYIVSLSIPTVAICSSAFFMFFASTIDELTGSPPRTDPENGVDISLPVKFWYPWDIKKWYYFQLIHELMLAAYVGIIISTSDLIYVNITYNICLQLQLLLETLGNLEKRAYKEFHELYPDQCPVKKYKDPKFLNCYESCLKQNVLHHQFIHRLFIEAIPLATIPIFFAFVMEAIALGI</sequence>
<dbReference type="GO" id="GO:0004984">
    <property type="term" value="F:olfactory receptor activity"/>
    <property type="evidence" value="ECO:0007669"/>
    <property type="project" value="InterPro"/>
</dbReference>
<dbReference type="GO" id="GO:0005549">
    <property type="term" value="F:odorant binding"/>
    <property type="evidence" value="ECO:0007669"/>
    <property type="project" value="InterPro"/>
</dbReference>
<keyword evidence="7" id="KW-0675">Receptor</keyword>
<keyword evidence="4" id="KW-0552">Olfaction</keyword>
<accession>T1H830</accession>
<keyword evidence="2" id="KW-0716">Sensory transduction</keyword>
<reference evidence="9" key="1">
    <citation type="submission" date="2015-05" db="UniProtKB">
        <authorList>
            <consortium name="EnsemblMetazoa"/>
        </authorList>
    </citation>
    <scope>IDENTIFICATION</scope>
</reference>
<keyword evidence="6" id="KW-0472">Membrane</keyword>
<evidence type="ECO:0000256" key="6">
    <source>
        <dbReference type="ARBA" id="ARBA00023136"/>
    </source>
</evidence>
<comment type="subcellular location">
    <subcellularLocation>
        <location evidence="1">Membrane</location>
        <topology evidence="1">Multi-pass membrane protein</topology>
    </subcellularLocation>
</comment>
<dbReference type="EnsemblMetazoa" id="RPRC000166-RA">
    <property type="protein sequence ID" value="RPRC000166-PA"/>
    <property type="gene ID" value="RPRC000166"/>
</dbReference>
<evidence type="ECO:0000313" key="10">
    <source>
        <dbReference type="Proteomes" id="UP000015103"/>
    </source>
</evidence>
<dbReference type="GO" id="GO:0007165">
    <property type="term" value="P:signal transduction"/>
    <property type="evidence" value="ECO:0007669"/>
    <property type="project" value="UniProtKB-KW"/>
</dbReference>
<protein>
    <submittedName>
        <fullName evidence="9">Uncharacterized protein</fullName>
    </submittedName>
</protein>
<keyword evidence="5" id="KW-1133">Transmembrane helix</keyword>
<keyword evidence="3" id="KW-0812">Transmembrane</keyword>
<evidence type="ECO:0000256" key="8">
    <source>
        <dbReference type="ARBA" id="ARBA00023224"/>
    </source>
</evidence>
<evidence type="ECO:0000256" key="4">
    <source>
        <dbReference type="ARBA" id="ARBA00022725"/>
    </source>
</evidence>
<evidence type="ECO:0000256" key="2">
    <source>
        <dbReference type="ARBA" id="ARBA00022606"/>
    </source>
</evidence>
<organism evidence="9 10">
    <name type="scientific">Rhodnius prolixus</name>
    <name type="common">Triatomid bug</name>
    <dbReference type="NCBI Taxonomy" id="13249"/>
    <lineage>
        <taxon>Eukaryota</taxon>
        <taxon>Metazoa</taxon>
        <taxon>Ecdysozoa</taxon>
        <taxon>Arthropoda</taxon>
        <taxon>Hexapoda</taxon>
        <taxon>Insecta</taxon>
        <taxon>Pterygota</taxon>
        <taxon>Neoptera</taxon>
        <taxon>Paraneoptera</taxon>
        <taxon>Hemiptera</taxon>
        <taxon>Heteroptera</taxon>
        <taxon>Panheteroptera</taxon>
        <taxon>Cimicomorpha</taxon>
        <taxon>Reduviidae</taxon>
        <taxon>Triatominae</taxon>
        <taxon>Rhodnius</taxon>
    </lineage>
</organism>
<dbReference type="Pfam" id="PF02949">
    <property type="entry name" value="7tm_6"/>
    <property type="match status" value="1"/>
</dbReference>
<evidence type="ECO:0000313" key="9">
    <source>
        <dbReference type="EnsemblMetazoa" id="RPRC000166-PA"/>
    </source>
</evidence>
<dbReference type="InParanoid" id="T1H830"/>
<dbReference type="Proteomes" id="UP000015103">
    <property type="component" value="Unassembled WGS sequence"/>
</dbReference>
<dbReference type="HOGENOM" id="CLU_047177_0_0_1"/>
<evidence type="ECO:0000256" key="1">
    <source>
        <dbReference type="ARBA" id="ARBA00004141"/>
    </source>
</evidence>
<keyword evidence="10" id="KW-1185">Reference proteome</keyword>
<evidence type="ECO:0000256" key="5">
    <source>
        <dbReference type="ARBA" id="ARBA00022989"/>
    </source>
</evidence>
<dbReference type="InterPro" id="IPR004117">
    <property type="entry name" value="7tm6_olfct_rcpt"/>
</dbReference>